<keyword evidence="2" id="KW-0677">Repeat</keyword>
<organism evidence="8 9">
    <name type="scientific">Pogona vitticeps</name>
    <name type="common">central bearded dragon</name>
    <dbReference type="NCBI Taxonomy" id="103695"/>
    <lineage>
        <taxon>Eukaryota</taxon>
        <taxon>Metazoa</taxon>
        <taxon>Chordata</taxon>
        <taxon>Craniata</taxon>
        <taxon>Vertebrata</taxon>
        <taxon>Euteleostomi</taxon>
        <taxon>Lepidosauria</taxon>
        <taxon>Squamata</taxon>
        <taxon>Bifurcata</taxon>
        <taxon>Unidentata</taxon>
        <taxon>Episquamata</taxon>
        <taxon>Toxicofera</taxon>
        <taxon>Iguania</taxon>
        <taxon>Acrodonta</taxon>
        <taxon>Agamidae</taxon>
        <taxon>Amphibolurinae</taxon>
        <taxon>Pogona</taxon>
    </lineage>
</organism>
<protein>
    <submittedName>
        <fullName evidence="9">AN1-type zinc finger protein 2B isoform X1</fullName>
    </submittedName>
</protein>
<keyword evidence="8" id="KW-1185">Reference proteome</keyword>
<reference evidence="8" key="1">
    <citation type="submission" date="2025-05" db="UniProtKB">
        <authorList>
            <consortium name="RefSeq"/>
        </authorList>
    </citation>
    <scope>NUCLEOTIDE SEQUENCE [LARGE SCALE GENOMIC DNA]</scope>
</reference>
<evidence type="ECO:0000256" key="4">
    <source>
        <dbReference type="ARBA" id="ARBA00022833"/>
    </source>
</evidence>
<dbReference type="InterPro" id="IPR035896">
    <property type="entry name" value="AN1-like_Znf"/>
</dbReference>
<evidence type="ECO:0000313" key="9">
    <source>
        <dbReference type="RefSeq" id="XP_020647676.2"/>
    </source>
</evidence>
<dbReference type="Gene3D" id="6.10.140.100">
    <property type="match status" value="1"/>
</dbReference>
<evidence type="ECO:0000256" key="6">
    <source>
        <dbReference type="SAM" id="MobiDB-lite"/>
    </source>
</evidence>
<keyword evidence="1" id="KW-0479">Metal-binding</keyword>
<keyword evidence="4" id="KW-0862">Zinc</keyword>
<dbReference type="PROSITE" id="PS50330">
    <property type="entry name" value="UIM"/>
    <property type="match status" value="1"/>
</dbReference>
<dbReference type="Pfam" id="PF01428">
    <property type="entry name" value="zf-AN1"/>
    <property type="match status" value="2"/>
</dbReference>
<dbReference type="PANTHER" id="PTHR14677">
    <property type="entry name" value="ARSENITE INDUCUBLE RNA ASSOCIATED PROTEIN AIP-1-RELATED"/>
    <property type="match status" value="1"/>
</dbReference>
<feature type="region of interest" description="Disordered" evidence="6">
    <location>
        <begin position="309"/>
        <end position="336"/>
    </location>
</feature>
<dbReference type="InterPro" id="IPR057357">
    <property type="entry name" value="Znf-C2H2_ZFAND2A/B"/>
</dbReference>
<dbReference type="Pfam" id="PF25403">
    <property type="entry name" value="zf-C2H2_ZFAND2"/>
    <property type="match status" value="1"/>
</dbReference>
<dbReference type="Gene3D" id="4.10.1110.10">
    <property type="entry name" value="AN1-like Zinc finger"/>
    <property type="match status" value="2"/>
</dbReference>
<feature type="domain" description="AN1-type" evidence="7">
    <location>
        <begin position="150"/>
        <end position="198"/>
    </location>
</feature>
<feature type="compositionally biased region" description="Low complexity" evidence="6">
    <location>
        <begin position="204"/>
        <end position="222"/>
    </location>
</feature>
<dbReference type="PANTHER" id="PTHR14677:SF20">
    <property type="entry name" value="ZINC FINGER AN1-TYPE CONTAINING 2A-RELATED"/>
    <property type="match status" value="1"/>
</dbReference>
<dbReference type="PROSITE" id="PS51039">
    <property type="entry name" value="ZF_AN1"/>
    <property type="match status" value="2"/>
</dbReference>
<gene>
    <name evidence="9" type="primary">ZFAND2B</name>
</gene>
<dbReference type="InterPro" id="IPR003903">
    <property type="entry name" value="UIM_dom"/>
</dbReference>
<evidence type="ECO:0000256" key="3">
    <source>
        <dbReference type="ARBA" id="ARBA00022771"/>
    </source>
</evidence>
<evidence type="ECO:0000313" key="8">
    <source>
        <dbReference type="Proteomes" id="UP001652642"/>
    </source>
</evidence>
<feature type="domain" description="AN1-type" evidence="7">
    <location>
        <begin position="60"/>
        <end position="108"/>
    </location>
</feature>
<evidence type="ECO:0000256" key="1">
    <source>
        <dbReference type="ARBA" id="ARBA00022723"/>
    </source>
</evidence>
<evidence type="ECO:0000256" key="2">
    <source>
        <dbReference type="ARBA" id="ARBA00022737"/>
    </source>
</evidence>
<dbReference type="SMART" id="SM00154">
    <property type="entry name" value="ZnF_AN1"/>
    <property type="match status" value="2"/>
</dbReference>
<dbReference type="RefSeq" id="XP_020647676.2">
    <property type="nucleotide sequence ID" value="XM_020792017.2"/>
</dbReference>
<dbReference type="GeneID" id="110078181"/>
<dbReference type="SUPFAM" id="SSF118310">
    <property type="entry name" value="AN1-like Zinc finger"/>
    <property type="match status" value="2"/>
</dbReference>
<dbReference type="Proteomes" id="UP001652642">
    <property type="component" value="Chromosome 1"/>
</dbReference>
<dbReference type="SMART" id="SM00726">
    <property type="entry name" value="UIM"/>
    <property type="match status" value="2"/>
</dbReference>
<name>A0A6J0TGQ0_9SAUR</name>
<reference evidence="9" key="2">
    <citation type="submission" date="2025-08" db="UniProtKB">
        <authorList>
            <consortium name="RefSeq"/>
        </authorList>
    </citation>
    <scope>IDENTIFICATION</scope>
</reference>
<proteinExistence type="predicted"/>
<dbReference type="InterPro" id="IPR000058">
    <property type="entry name" value="Znf_AN1"/>
</dbReference>
<evidence type="ECO:0000256" key="5">
    <source>
        <dbReference type="PROSITE-ProRule" id="PRU00449"/>
    </source>
</evidence>
<evidence type="ECO:0000259" key="7">
    <source>
        <dbReference type="PROSITE" id="PS51039"/>
    </source>
</evidence>
<sequence length="336" mass="36494">MTSSPIILRAIRLSDFPAFRALEGETKKESVFLTQAPGGTPFPPPVHSGVQPTQSAMEFPDLGAHCSEPSCKRLDFLPLKCDACEQLFCTDHVAYAHHSCTSAYKKDVQVPVCPLCSTPIPVKRGEMPDIVVGAHIDQDCKSDPAQRKRKIFTNKCQRPGCKQREMMKVLCDQCHGNFCLKHRHPLDHDCKGTGHSLSKAGNAAIARAQKSAKAPTSTTSSSGAVKSLANLPTSSRATEMAGIPQPQSTPPPAVALQNGLSEEEALQRALEMSLAEVATTQPQPHRYNTRAALLGTQEEEDLALARALSASEEEYRQQQQQQQRARSAKPSNCCLS</sequence>
<feature type="region of interest" description="Disordered" evidence="6">
    <location>
        <begin position="204"/>
        <end position="260"/>
    </location>
</feature>
<keyword evidence="3 5" id="KW-0863">Zinc-finger</keyword>
<accession>A0A6J0TGQ0</accession>